<dbReference type="AlphaFoldDB" id="A0A194VVL6"/>
<feature type="compositionally biased region" description="Polar residues" evidence="1">
    <location>
        <begin position="1"/>
        <end position="58"/>
    </location>
</feature>
<organism evidence="2 3">
    <name type="scientific">Cytospora mali</name>
    <name type="common">Apple Valsa canker fungus</name>
    <name type="synonym">Valsa mali</name>
    <dbReference type="NCBI Taxonomy" id="578113"/>
    <lineage>
        <taxon>Eukaryota</taxon>
        <taxon>Fungi</taxon>
        <taxon>Dikarya</taxon>
        <taxon>Ascomycota</taxon>
        <taxon>Pezizomycotina</taxon>
        <taxon>Sordariomycetes</taxon>
        <taxon>Sordariomycetidae</taxon>
        <taxon>Diaporthales</taxon>
        <taxon>Cytosporaceae</taxon>
        <taxon>Cytospora</taxon>
    </lineage>
</organism>
<feature type="region of interest" description="Disordered" evidence="1">
    <location>
        <begin position="1"/>
        <end position="98"/>
    </location>
</feature>
<dbReference type="EMBL" id="CM003100">
    <property type="protein sequence ID" value="KUI67933.1"/>
    <property type="molecule type" value="Genomic_DNA"/>
</dbReference>
<evidence type="ECO:0000313" key="2">
    <source>
        <dbReference type="EMBL" id="KUI67933.1"/>
    </source>
</evidence>
<keyword evidence="3" id="KW-1185">Reference proteome</keyword>
<gene>
    <name evidence="2" type="ORF">VM1G_11484</name>
</gene>
<evidence type="ECO:0000256" key="1">
    <source>
        <dbReference type="SAM" id="MobiDB-lite"/>
    </source>
</evidence>
<name>A0A194VVL6_CYTMA</name>
<evidence type="ECO:0000313" key="3">
    <source>
        <dbReference type="Proteomes" id="UP000078559"/>
    </source>
</evidence>
<proteinExistence type="predicted"/>
<accession>A0A194VVL6</accession>
<reference evidence="2" key="1">
    <citation type="submission" date="2014-12" db="EMBL/GenBank/DDBJ databases">
        <title>Genome Sequence of Valsa Canker Pathogens Uncovers a Specific Adaption of Colonization on Woody Bark.</title>
        <authorList>
            <person name="Yin Z."/>
            <person name="Liu H."/>
            <person name="Gao X."/>
            <person name="Li Z."/>
            <person name="Song N."/>
            <person name="Ke X."/>
            <person name="Dai Q."/>
            <person name="Wu Y."/>
            <person name="Sun Y."/>
            <person name="Xu J.-R."/>
            <person name="Kang Z.K."/>
            <person name="Wang L."/>
            <person name="Huang L."/>
        </authorList>
    </citation>
    <scope>NUCLEOTIDE SEQUENCE [LARGE SCALE GENOMIC DNA]</scope>
    <source>
        <strain evidence="2">03-8</strain>
    </source>
</reference>
<dbReference type="Proteomes" id="UP000078559">
    <property type="component" value="Chromosome 3"/>
</dbReference>
<sequence length="98" mass="9938">MPPMTATTASGRINATSSTDEASSSRNNANTIGNNAHTKPNLSQLQISDILPGTTNARPSAPTEINPKNSLHGTGIPAAVATGNLSASRGTHCGKTRS</sequence>
<protein>
    <submittedName>
        <fullName evidence="2">Uncharacterized protein</fullName>
    </submittedName>
</protein>